<protein>
    <recommendedName>
        <fullName evidence="3">DUF4220 domain-containing protein</fullName>
    </recommendedName>
</protein>
<evidence type="ECO:0000259" key="3">
    <source>
        <dbReference type="Pfam" id="PF13968"/>
    </source>
</evidence>
<evidence type="ECO:0000256" key="1">
    <source>
        <dbReference type="SAM" id="MobiDB-lite"/>
    </source>
</evidence>
<evidence type="ECO:0000313" key="4">
    <source>
        <dbReference type="EMBL" id="KAH7514862.1"/>
    </source>
</evidence>
<proteinExistence type="predicted"/>
<organism evidence="4 5">
    <name type="scientific">Ziziphus jujuba var. spinosa</name>
    <dbReference type="NCBI Taxonomy" id="714518"/>
    <lineage>
        <taxon>Eukaryota</taxon>
        <taxon>Viridiplantae</taxon>
        <taxon>Streptophyta</taxon>
        <taxon>Embryophyta</taxon>
        <taxon>Tracheophyta</taxon>
        <taxon>Spermatophyta</taxon>
        <taxon>Magnoliopsida</taxon>
        <taxon>eudicotyledons</taxon>
        <taxon>Gunneridae</taxon>
        <taxon>Pentapetalae</taxon>
        <taxon>rosids</taxon>
        <taxon>fabids</taxon>
        <taxon>Rosales</taxon>
        <taxon>Rhamnaceae</taxon>
        <taxon>Paliureae</taxon>
        <taxon>Ziziphus</taxon>
    </lineage>
</organism>
<evidence type="ECO:0000256" key="2">
    <source>
        <dbReference type="SAM" id="Phobius"/>
    </source>
</evidence>
<comment type="caution">
    <text evidence="4">The sequence shown here is derived from an EMBL/GenBank/DDBJ whole genome shotgun (WGS) entry which is preliminary data.</text>
</comment>
<feature type="domain" description="DUF4220" evidence="3">
    <location>
        <begin position="376"/>
        <end position="592"/>
    </location>
</feature>
<evidence type="ECO:0000313" key="5">
    <source>
        <dbReference type="Proteomes" id="UP000813462"/>
    </source>
</evidence>
<dbReference type="PANTHER" id="PTHR31325">
    <property type="entry name" value="OS01G0798800 PROTEIN-RELATED"/>
    <property type="match status" value="1"/>
</dbReference>
<sequence>MVSFSEEKIYRHFKLRAPEVDEFSNFLASNIDYNVITEALCYPGTQWKLSRKREGGISSFQENTLNHFAKAWNKFICTNVLSVGHTLTLQGSLGLGFEFKEGETIPPPPPAYKGRKRYEEDFATFTDFQTRDKERRQAMDREYLQGFMHSEHSQFQATNGTKANDNRAEPIAHGIDFEYEREVGEIKQDIRGIKQWISTRPSFGDPCVQALSNQVKNLGMFSNTFAPFPSDPSQNVGPWVHENVNIEDSNAQQHLNQNDNLESPHFEHQSGNQGEDDNQEASNNEDDDQGIVSDEIMLVIKKLQARTKMKRIQKKVNARAQKMMSKMILTLLPPRSKLVLMTLMMLMSMMMMMMMMMMMGTSIMMTRGEEHLTPKPDNITSFALQDNKFWLRHLFALILQVIDAAYCFLLALTNNNNNNLLWLPIIIVLPPPPSLLRRRKSDIKSSYAHDEENTNFDDHLININNIVTNSESSSFDHMELLMVSHSLFKSFNSAISCSILSTELLESSKNFFLKSPPYVGFKLIEYKLSFMYEVLYTKAAAVLVVDLNKDDNDHEFGGFEMSVTYALLIGAIGVDIITGIKLIFSDWMIVYSGFERGMVDKIKVTLLSSSNKDDIKELESFIFKEVSKYHVDEFPMSFNTSRETNDLHYAKIVLQLHLANEIGYHQTEDDSRSYSED</sequence>
<accession>A0A978UJ81</accession>
<reference evidence="4" key="1">
    <citation type="journal article" date="2021" name="Front. Plant Sci.">
        <title>Chromosome-Scale Genome Assembly for Chinese Sour Jujube and Insights Into Its Genome Evolution and Domestication Signature.</title>
        <authorList>
            <person name="Shen L.-Y."/>
            <person name="Luo H."/>
            <person name="Wang X.-L."/>
            <person name="Wang X.-M."/>
            <person name="Qiu X.-J."/>
            <person name="Liu H."/>
            <person name="Zhou S.-S."/>
            <person name="Jia K.-H."/>
            <person name="Nie S."/>
            <person name="Bao Y.-T."/>
            <person name="Zhang R.-G."/>
            <person name="Yun Q.-Z."/>
            <person name="Chai Y.-H."/>
            <person name="Lu J.-Y."/>
            <person name="Li Y."/>
            <person name="Zhao S.-W."/>
            <person name="Mao J.-F."/>
            <person name="Jia S.-G."/>
            <person name="Mao Y.-M."/>
        </authorList>
    </citation>
    <scope>NUCLEOTIDE SEQUENCE</scope>
    <source>
        <strain evidence="4">AT0</strain>
        <tissue evidence="4">Leaf</tissue>
    </source>
</reference>
<keyword evidence="2" id="KW-1133">Transmembrane helix</keyword>
<dbReference type="Pfam" id="PF13968">
    <property type="entry name" value="DUF4220"/>
    <property type="match status" value="1"/>
</dbReference>
<feature type="transmembrane region" description="Helical" evidence="2">
    <location>
        <begin position="338"/>
        <end position="357"/>
    </location>
</feature>
<dbReference type="EMBL" id="JAEACU010000011">
    <property type="protein sequence ID" value="KAH7514862.1"/>
    <property type="molecule type" value="Genomic_DNA"/>
</dbReference>
<feature type="region of interest" description="Disordered" evidence="1">
    <location>
        <begin position="261"/>
        <end position="288"/>
    </location>
</feature>
<keyword evidence="2" id="KW-0472">Membrane</keyword>
<dbReference type="Proteomes" id="UP000813462">
    <property type="component" value="Unassembled WGS sequence"/>
</dbReference>
<dbReference type="InterPro" id="IPR025315">
    <property type="entry name" value="DUF4220"/>
</dbReference>
<feature type="transmembrane region" description="Helical" evidence="2">
    <location>
        <begin position="565"/>
        <end position="584"/>
    </location>
</feature>
<gene>
    <name evidence="4" type="ORF">FEM48_Zijuj11G0135500</name>
</gene>
<dbReference type="AlphaFoldDB" id="A0A978UJ81"/>
<feature type="transmembrane region" description="Helical" evidence="2">
    <location>
        <begin position="528"/>
        <end position="545"/>
    </location>
</feature>
<name>A0A978UJ81_ZIZJJ</name>
<feature type="compositionally biased region" description="Acidic residues" evidence="1">
    <location>
        <begin position="274"/>
        <end position="288"/>
    </location>
</feature>
<keyword evidence="2" id="KW-0812">Transmembrane</keyword>
<feature type="transmembrane region" description="Helical" evidence="2">
    <location>
        <begin position="394"/>
        <end position="413"/>
    </location>
</feature>